<dbReference type="GO" id="GO:0009228">
    <property type="term" value="P:thiamine biosynthetic process"/>
    <property type="evidence" value="ECO:0007669"/>
    <property type="project" value="UniProtKB-KW"/>
</dbReference>
<dbReference type="AlphaFoldDB" id="A0A3E0TXK4"/>
<dbReference type="InterPro" id="IPR022998">
    <property type="entry name" value="ThiamineP_synth_TenI"/>
</dbReference>
<dbReference type="EMBL" id="QUOU01000001">
    <property type="protein sequence ID" value="REL28622.1"/>
    <property type="molecule type" value="Genomic_DNA"/>
</dbReference>
<dbReference type="GO" id="GO:0046872">
    <property type="term" value="F:metal ion binding"/>
    <property type="evidence" value="ECO:0007669"/>
    <property type="project" value="UniProtKB-KW"/>
</dbReference>
<dbReference type="GO" id="GO:0005524">
    <property type="term" value="F:ATP binding"/>
    <property type="evidence" value="ECO:0007669"/>
    <property type="project" value="UniProtKB-KW"/>
</dbReference>
<comment type="catalytic activity">
    <reaction evidence="12">
        <text>2-(2-carboxy-4-methylthiazol-5-yl)ethyl phosphate + 4-amino-2-methyl-5-(diphosphooxymethyl)pyrimidine + 2 H(+) = thiamine phosphate + CO2 + diphosphate</text>
        <dbReference type="Rhea" id="RHEA:47848"/>
        <dbReference type="ChEBI" id="CHEBI:15378"/>
        <dbReference type="ChEBI" id="CHEBI:16526"/>
        <dbReference type="ChEBI" id="CHEBI:33019"/>
        <dbReference type="ChEBI" id="CHEBI:37575"/>
        <dbReference type="ChEBI" id="CHEBI:57841"/>
        <dbReference type="ChEBI" id="CHEBI:62890"/>
        <dbReference type="EC" id="2.5.1.3"/>
    </reaction>
</comment>
<dbReference type="OrthoDB" id="9810880at2"/>
<keyword evidence="10" id="KW-0511">Multifunctional enzyme</keyword>
<evidence type="ECO:0000256" key="9">
    <source>
        <dbReference type="ARBA" id="ARBA00022977"/>
    </source>
</evidence>
<dbReference type="Pfam" id="PF02581">
    <property type="entry name" value="TMP-TENI"/>
    <property type="match status" value="1"/>
</dbReference>
<dbReference type="NCBIfam" id="TIGR00693">
    <property type="entry name" value="thiE"/>
    <property type="match status" value="1"/>
</dbReference>
<feature type="domain" description="Pyridoxamine kinase/Phosphomethylpyrimidine kinase" evidence="16">
    <location>
        <begin position="39"/>
        <end position="295"/>
    </location>
</feature>
<comment type="catalytic activity">
    <reaction evidence="13">
        <text>2-[(2R,5Z)-2-carboxy-4-methylthiazol-5(2H)-ylidene]ethyl phosphate + 4-amino-2-methyl-5-(diphosphooxymethyl)pyrimidine + 2 H(+) = thiamine phosphate + CO2 + diphosphate</text>
        <dbReference type="Rhea" id="RHEA:47844"/>
        <dbReference type="ChEBI" id="CHEBI:15378"/>
        <dbReference type="ChEBI" id="CHEBI:16526"/>
        <dbReference type="ChEBI" id="CHEBI:33019"/>
        <dbReference type="ChEBI" id="CHEBI:37575"/>
        <dbReference type="ChEBI" id="CHEBI:57841"/>
        <dbReference type="ChEBI" id="CHEBI:62899"/>
        <dbReference type="EC" id="2.5.1.3"/>
    </reaction>
</comment>
<comment type="cofactor">
    <cofactor evidence="1">
        <name>Mg(2+)</name>
        <dbReference type="ChEBI" id="CHEBI:18420"/>
    </cofactor>
</comment>
<evidence type="ECO:0000256" key="12">
    <source>
        <dbReference type="ARBA" id="ARBA00047851"/>
    </source>
</evidence>
<evidence type="ECO:0000259" key="15">
    <source>
        <dbReference type="Pfam" id="PF02581"/>
    </source>
</evidence>
<evidence type="ECO:0000256" key="11">
    <source>
        <dbReference type="ARBA" id="ARBA00047334"/>
    </source>
</evidence>
<keyword evidence="3 17" id="KW-0808">Transferase</keyword>
<dbReference type="SUPFAM" id="SSF51391">
    <property type="entry name" value="Thiamin phosphate synthase"/>
    <property type="match status" value="1"/>
</dbReference>
<evidence type="ECO:0000256" key="2">
    <source>
        <dbReference type="ARBA" id="ARBA00005165"/>
    </source>
</evidence>
<reference evidence="17 18" key="1">
    <citation type="submission" date="2018-08" db="EMBL/GenBank/DDBJ databases">
        <title>Thalassotalea euphylliae genome.</title>
        <authorList>
            <person name="Summers S."/>
            <person name="Rice S.A."/>
            <person name="Freckelton M.L."/>
            <person name="Nedved B.T."/>
            <person name="Hadfield M.G."/>
        </authorList>
    </citation>
    <scope>NUCLEOTIDE SEQUENCE [LARGE SCALE GENOMIC DNA]</scope>
    <source>
        <strain evidence="17 18">H1</strain>
    </source>
</reference>
<keyword evidence="5" id="KW-0547">Nucleotide-binding</keyword>
<feature type="region of interest" description="Disordered" evidence="14">
    <location>
        <begin position="1"/>
        <end position="32"/>
    </location>
</feature>
<dbReference type="CDD" id="cd01169">
    <property type="entry name" value="HMPP_kinase"/>
    <property type="match status" value="1"/>
</dbReference>
<comment type="catalytic activity">
    <reaction evidence="11">
        <text>4-methyl-5-(2-phosphooxyethyl)-thiazole + 4-amino-2-methyl-5-(diphosphooxymethyl)pyrimidine + H(+) = thiamine phosphate + diphosphate</text>
        <dbReference type="Rhea" id="RHEA:22328"/>
        <dbReference type="ChEBI" id="CHEBI:15378"/>
        <dbReference type="ChEBI" id="CHEBI:33019"/>
        <dbReference type="ChEBI" id="CHEBI:37575"/>
        <dbReference type="ChEBI" id="CHEBI:57841"/>
        <dbReference type="ChEBI" id="CHEBI:58296"/>
        <dbReference type="EC" id="2.5.1.3"/>
    </reaction>
</comment>
<evidence type="ECO:0000259" key="16">
    <source>
        <dbReference type="Pfam" id="PF08543"/>
    </source>
</evidence>
<evidence type="ECO:0000313" key="17">
    <source>
        <dbReference type="EMBL" id="REL28622.1"/>
    </source>
</evidence>
<dbReference type="NCBIfam" id="NF002904">
    <property type="entry name" value="PRK03512.1"/>
    <property type="match status" value="1"/>
</dbReference>
<dbReference type="InterPro" id="IPR013785">
    <property type="entry name" value="Aldolase_TIM"/>
</dbReference>
<organism evidence="17 18">
    <name type="scientific">Thalassotalea euphylliae</name>
    <dbReference type="NCBI Taxonomy" id="1655234"/>
    <lineage>
        <taxon>Bacteria</taxon>
        <taxon>Pseudomonadati</taxon>
        <taxon>Pseudomonadota</taxon>
        <taxon>Gammaproteobacteria</taxon>
        <taxon>Alteromonadales</taxon>
        <taxon>Colwelliaceae</taxon>
        <taxon>Thalassotalea</taxon>
    </lineage>
</organism>
<dbReference type="InterPro" id="IPR013749">
    <property type="entry name" value="PM/HMP-P_kinase-1"/>
</dbReference>
<evidence type="ECO:0000256" key="8">
    <source>
        <dbReference type="ARBA" id="ARBA00022842"/>
    </source>
</evidence>
<dbReference type="PANTHER" id="PTHR20858">
    <property type="entry name" value="PHOSPHOMETHYLPYRIMIDINE KINASE"/>
    <property type="match status" value="1"/>
</dbReference>
<sequence>MSTPRSHHLALDKVADKPLNKPTDKRKPQPIVWTISGSDCSGGAGIAADIKTMHSLSQGKVEVCTLITANTSQNSERLVAVNPVATEVLEQQAQLLLNDKPPSAIKIGLLANDHQVNWLIALLARLKQQDPTLITVYDPVASASVGGKFSQLDPAVIENLLPYLDVITPNLPELQALTCVGKTPEKTTEQAASLLLSQGVQTVIVKGGHSGDANTCTDIAYLSAETSDSAGAPEQQVLTLSSPRVNTSYSHGSGCAFASALTVLLAQGYLLRDAFTLTKAFINQGLSESTGTTDYYGAFAVGAFPTDDNYFPHVVNNSVNLPNSGFPSLSLGNGLDNDLDNGLGTDSGKEKLGLYPVIDSLAWLEQLLPLELNIIQLRLKGLPLDEIDRQIAQAVKLTSNTTTRLFINDYWQLAIKHGAYGVHLGQEDLADANLNAIANAGLRLGISTHGCYELLLARQLKSSYLAIGAIFPTVTKDMTGQIQGIDNLRHLLALKQEIPIVAIGGINHERAKIVASTGVDSIAVVTAITRADDYRQATQALQAICQQRSDACR</sequence>
<dbReference type="GO" id="GO:0009229">
    <property type="term" value="P:thiamine diphosphate biosynthetic process"/>
    <property type="evidence" value="ECO:0007669"/>
    <property type="project" value="UniProtKB-UniPathway"/>
</dbReference>
<evidence type="ECO:0000256" key="5">
    <source>
        <dbReference type="ARBA" id="ARBA00022741"/>
    </source>
</evidence>
<dbReference type="InterPro" id="IPR034291">
    <property type="entry name" value="TMP_synthase"/>
</dbReference>
<dbReference type="InterPro" id="IPR004399">
    <property type="entry name" value="HMP/HMP-P_kinase_dom"/>
</dbReference>
<evidence type="ECO:0000256" key="6">
    <source>
        <dbReference type="ARBA" id="ARBA00022777"/>
    </source>
</evidence>
<dbReference type="Gene3D" id="3.20.20.70">
    <property type="entry name" value="Aldolase class I"/>
    <property type="match status" value="1"/>
</dbReference>
<dbReference type="UniPathway" id="UPA00060">
    <property type="reaction ID" value="UER00138"/>
</dbReference>
<dbReference type="RefSeq" id="WP_116009653.1">
    <property type="nucleotide sequence ID" value="NZ_QUOU01000001.1"/>
</dbReference>
<dbReference type="Pfam" id="PF08543">
    <property type="entry name" value="Phos_pyr_kin"/>
    <property type="match status" value="1"/>
</dbReference>
<evidence type="ECO:0000313" key="18">
    <source>
        <dbReference type="Proteomes" id="UP000256478"/>
    </source>
</evidence>
<dbReference type="Gene3D" id="3.40.1190.20">
    <property type="match status" value="1"/>
</dbReference>
<keyword evidence="8" id="KW-0460">Magnesium</keyword>
<evidence type="ECO:0000256" key="1">
    <source>
        <dbReference type="ARBA" id="ARBA00001946"/>
    </source>
</evidence>
<proteinExistence type="predicted"/>
<dbReference type="GO" id="GO:0005829">
    <property type="term" value="C:cytosol"/>
    <property type="evidence" value="ECO:0007669"/>
    <property type="project" value="TreeGrafter"/>
</dbReference>
<keyword evidence="9" id="KW-0784">Thiamine biosynthesis</keyword>
<dbReference type="InterPro" id="IPR036206">
    <property type="entry name" value="ThiamineP_synth_sf"/>
</dbReference>
<dbReference type="Proteomes" id="UP000256478">
    <property type="component" value="Unassembled WGS sequence"/>
</dbReference>
<comment type="caution">
    <text evidence="17">The sequence shown here is derived from an EMBL/GenBank/DDBJ whole genome shotgun (WGS) entry which is preliminary data.</text>
</comment>
<evidence type="ECO:0000256" key="13">
    <source>
        <dbReference type="ARBA" id="ARBA00047883"/>
    </source>
</evidence>
<evidence type="ECO:0000256" key="10">
    <source>
        <dbReference type="ARBA" id="ARBA00023268"/>
    </source>
</evidence>
<dbReference type="CDD" id="cd00564">
    <property type="entry name" value="TMP_TenI"/>
    <property type="match status" value="1"/>
</dbReference>
<keyword evidence="7" id="KW-0067">ATP-binding</keyword>
<evidence type="ECO:0000256" key="4">
    <source>
        <dbReference type="ARBA" id="ARBA00022723"/>
    </source>
</evidence>
<name>A0A3E0TXK4_9GAMM</name>
<dbReference type="InterPro" id="IPR029056">
    <property type="entry name" value="Ribokinase-like"/>
</dbReference>
<protein>
    <submittedName>
        <fullName evidence="17">Thiamine phosphate synthase</fullName>
        <ecNumber evidence="17">2.5.1.3</ecNumber>
    </submittedName>
</protein>
<keyword evidence="6" id="KW-0418">Kinase</keyword>
<dbReference type="GO" id="GO:0008972">
    <property type="term" value="F:phosphomethylpyrimidine kinase activity"/>
    <property type="evidence" value="ECO:0007669"/>
    <property type="project" value="InterPro"/>
</dbReference>
<comment type="pathway">
    <text evidence="2">Cofactor biosynthesis; thiamine diphosphate biosynthesis; thiamine phosphate from 4-amino-2-methyl-5-diphosphomethylpyrimidine and 4-methyl-5-(2-phosphoethyl)-thiazole: step 1/1.</text>
</comment>
<dbReference type="SUPFAM" id="SSF53613">
    <property type="entry name" value="Ribokinase-like"/>
    <property type="match status" value="1"/>
</dbReference>
<keyword evidence="4" id="KW-0479">Metal-binding</keyword>
<feature type="compositionally biased region" description="Basic and acidic residues" evidence="14">
    <location>
        <begin position="9"/>
        <end position="27"/>
    </location>
</feature>
<feature type="domain" description="Thiamine phosphate synthase/TenI" evidence="15">
    <location>
        <begin position="359"/>
        <end position="528"/>
    </location>
</feature>
<dbReference type="EC" id="2.5.1.3" evidence="17"/>
<accession>A0A3E0TXK4</accession>
<dbReference type="GO" id="GO:0004789">
    <property type="term" value="F:thiamine-phosphate diphosphorylase activity"/>
    <property type="evidence" value="ECO:0007669"/>
    <property type="project" value="UniProtKB-EC"/>
</dbReference>
<evidence type="ECO:0000256" key="14">
    <source>
        <dbReference type="SAM" id="MobiDB-lite"/>
    </source>
</evidence>
<evidence type="ECO:0000256" key="7">
    <source>
        <dbReference type="ARBA" id="ARBA00022840"/>
    </source>
</evidence>
<dbReference type="GO" id="GO:0008902">
    <property type="term" value="F:hydroxymethylpyrimidine kinase activity"/>
    <property type="evidence" value="ECO:0007669"/>
    <property type="project" value="TreeGrafter"/>
</dbReference>
<dbReference type="FunFam" id="3.20.20.70:FF:000064">
    <property type="entry name" value="Thiamine-phosphate synthase"/>
    <property type="match status" value="1"/>
</dbReference>
<gene>
    <name evidence="17" type="ORF">DXX93_20000</name>
</gene>
<dbReference type="PANTHER" id="PTHR20858:SF17">
    <property type="entry name" value="HYDROXYMETHYLPYRIMIDINE_PHOSPHOMETHYLPYRIMIDINE KINASE THI20-RELATED"/>
    <property type="match status" value="1"/>
</dbReference>
<evidence type="ECO:0000256" key="3">
    <source>
        <dbReference type="ARBA" id="ARBA00022679"/>
    </source>
</evidence>